<name>A0A6J5LBK8_9CAUD</name>
<gene>
    <name evidence="1" type="ORF">UFOVP137_5</name>
</gene>
<accession>A0A6J5LBK8</accession>
<dbReference type="EMBL" id="LR796255">
    <property type="protein sequence ID" value="CAB4131874.1"/>
    <property type="molecule type" value="Genomic_DNA"/>
</dbReference>
<organism evidence="1">
    <name type="scientific">uncultured Caudovirales phage</name>
    <dbReference type="NCBI Taxonomy" id="2100421"/>
    <lineage>
        <taxon>Viruses</taxon>
        <taxon>Duplodnaviria</taxon>
        <taxon>Heunggongvirae</taxon>
        <taxon>Uroviricota</taxon>
        <taxon>Caudoviricetes</taxon>
        <taxon>Peduoviridae</taxon>
        <taxon>Maltschvirus</taxon>
        <taxon>Maltschvirus maltsch</taxon>
    </lineage>
</organism>
<protein>
    <submittedName>
        <fullName evidence="1">Uncharacterized protein</fullName>
    </submittedName>
</protein>
<sequence>MTTYLSRHLEQDMTKNAERQRARAYKGEVATPRTFVKDATYSGAELRMHWRKTIWDDVPSLMGGLRHYKCS</sequence>
<reference evidence="1" key="1">
    <citation type="submission" date="2020-04" db="EMBL/GenBank/DDBJ databases">
        <authorList>
            <person name="Chiriac C."/>
            <person name="Salcher M."/>
            <person name="Ghai R."/>
            <person name="Kavagutti S V."/>
        </authorList>
    </citation>
    <scope>NUCLEOTIDE SEQUENCE</scope>
</reference>
<evidence type="ECO:0000313" key="1">
    <source>
        <dbReference type="EMBL" id="CAB4131874.1"/>
    </source>
</evidence>
<proteinExistence type="predicted"/>